<protein>
    <submittedName>
        <fullName evidence="1">Uncharacterized protein</fullName>
    </submittedName>
</protein>
<dbReference type="Proteomes" id="UP001438707">
    <property type="component" value="Unassembled WGS sequence"/>
</dbReference>
<comment type="caution">
    <text evidence="1">The sequence shown here is derived from an EMBL/GenBank/DDBJ whole genome shotgun (WGS) entry which is preliminary data.</text>
</comment>
<evidence type="ECO:0000313" key="2">
    <source>
        <dbReference type="Proteomes" id="UP001438707"/>
    </source>
</evidence>
<organism evidence="1 2">
    <name type="scientific">Apatococcus lobatus</name>
    <dbReference type="NCBI Taxonomy" id="904363"/>
    <lineage>
        <taxon>Eukaryota</taxon>
        <taxon>Viridiplantae</taxon>
        <taxon>Chlorophyta</taxon>
        <taxon>core chlorophytes</taxon>
        <taxon>Trebouxiophyceae</taxon>
        <taxon>Chlorellales</taxon>
        <taxon>Chlorellaceae</taxon>
        <taxon>Apatococcus</taxon>
    </lineage>
</organism>
<evidence type="ECO:0000313" key="1">
    <source>
        <dbReference type="EMBL" id="KAK9843194.1"/>
    </source>
</evidence>
<dbReference type="EMBL" id="JALJOS010000002">
    <property type="protein sequence ID" value="KAK9843194.1"/>
    <property type="molecule type" value="Genomic_DNA"/>
</dbReference>
<dbReference type="AlphaFoldDB" id="A0AAW1SAD1"/>
<gene>
    <name evidence="1" type="ORF">WJX74_008501</name>
</gene>
<accession>A0AAW1SAD1</accession>
<proteinExistence type="predicted"/>
<sequence length="223" mass="24502">MGNSSSRPADLGLDCKGLEIRQAGDRGLFKRDPKKYTVQVENGPPLYATDYSIKSCGQYIYIKHMSLQRILLSNGYLNGSSILDFVTASGWRARDANIVAPSGTTVCNVRKGSTFKFSYSSRDYRWQRKPAGNWFRGFPDDATMKLVEMHGEAWGPTMASLHLTKRPDHGRVATLYMPAAAIANPEWQDLVVLMGLVTMQQEFMQRRKNAAAGSASAGAAGAA</sequence>
<name>A0AAW1SAD1_9CHLO</name>
<reference evidence="1 2" key="1">
    <citation type="journal article" date="2024" name="Nat. Commun.">
        <title>Phylogenomics reveals the evolutionary origins of lichenization in chlorophyte algae.</title>
        <authorList>
            <person name="Puginier C."/>
            <person name="Libourel C."/>
            <person name="Otte J."/>
            <person name="Skaloud P."/>
            <person name="Haon M."/>
            <person name="Grisel S."/>
            <person name="Petersen M."/>
            <person name="Berrin J.G."/>
            <person name="Delaux P.M."/>
            <person name="Dal Grande F."/>
            <person name="Keller J."/>
        </authorList>
    </citation>
    <scope>NUCLEOTIDE SEQUENCE [LARGE SCALE GENOMIC DNA]</scope>
    <source>
        <strain evidence="1 2">SAG 2145</strain>
    </source>
</reference>
<keyword evidence="2" id="KW-1185">Reference proteome</keyword>